<evidence type="ECO:0000313" key="3">
    <source>
        <dbReference type="EMBL" id="KAK7094613.1"/>
    </source>
</evidence>
<feature type="transmembrane region" description="Helical" evidence="2">
    <location>
        <begin position="90"/>
        <end position="107"/>
    </location>
</feature>
<feature type="region of interest" description="Disordered" evidence="1">
    <location>
        <begin position="1"/>
        <end position="36"/>
    </location>
</feature>
<comment type="caution">
    <text evidence="3">The sequence shown here is derived from an EMBL/GenBank/DDBJ whole genome shotgun (WGS) entry which is preliminary data.</text>
</comment>
<keyword evidence="2" id="KW-0472">Membrane</keyword>
<evidence type="ECO:0000313" key="4">
    <source>
        <dbReference type="Proteomes" id="UP001374579"/>
    </source>
</evidence>
<organism evidence="3 4">
    <name type="scientific">Littorina saxatilis</name>
    <dbReference type="NCBI Taxonomy" id="31220"/>
    <lineage>
        <taxon>Eukaryota</taxon>
        <taxon>Metazoa</taxon>
        <taxon>Spiralia</taxon>
        <taxon>Lophotrochozoa</taxon>
        <taxon>Mollusca</taxon>
        <taxon>Gastropoda</taxon>
        <taxon>Caenogastropoda</taxon>
        <taxon>Littorinimorpha</taxon>
        <taxon>Littorinoidea</taxon>
        <taxon>Littorinidae</taxon>
        <taxon>Littorina</taxon>
    </lineage>
</organism>
<proteinExistence type="predicted"/>
<evidence type="ECO:0000256" key="1">
    <source>
        <dbReference type="SAM" id="MobiDB-lite"/>
    </source>
</evidence>
<evidence type="ECO:0000256" key="2">
    <source>
        <dbReference type="SAM" id="Phobius"/>
    </source>
</evidence>
<reference evidence="3 4" key="1">
    <citation type="submission" date="2024-02" db="EMBL/GenBank/DDBJ databases">
        <title>Chromosome-scale genome assembly of the rough periwinkle Littorina saxatilis.</title>
        <authorList>
            <person name="De Jode A."/>
            <person name="Faria R."/>
            <person name="Formenti G."/>
            <person name="Sims Y."/>
            <person name="Smith T.P."/>
            <person name="Tracey A."/>
            <person name="Wood J.M.D."/>
            <person name="Zagrodzka Z.B."/>
            <person name="Johannesson K."/>
            <person name="Butlin R.K."/>
            <person name="Leder E.H."/>
        </authorList>
    </citation>
    <scope>NUCLEOTIDE SEQUENCE [LARGE SCALE GENOMIC DNA]</scope>
    <source>
        <strain evidence="3">Snail1</strain>
        <tissue evidence="3">Muscle</tissue>
    </source>
</reference>
<dbReference type="Pfam" id="PF09612">
    <property type="entry name" value="HtrL_YibB"/>
    <property type="match status" value="1"/>
</dbReference>
<gene>
    <name evidence="3" type="ORF">V1264_006145</name>
</gene>
<dbReference type="AlphaFoldDB" id="A0AAN9AWG5"/>
<protein>
    <submittedName>
        <fullName evidence="3">Uncharacterized protein</fullName>
    </submittedName>
</protein>
<keyword evidence="2" id="KW-1133">Transmembrane helix</keyword>
<keyword evidence="4" id="KW-1185">Reference proteome</keyword>
<keyword evidence="2" id="KW-0812">Transmembrane</keyword>
<accession>A0AAN9AWG5</accession>
<dbReference type="EMBL" id="JBAMIC010000018">
    <property type="protein sequence ID" value="KAK7094613.1"/>
    <property type="molecule type" value="Genomic_DNA"/>
</dbReference>
<sequence length="399" mass="46791">MVRGPRDGWTATESIRRHTTNNGASGKREEGSADEDSFQLLSERFKLKKSSESSSESSAVVSFHSPQISMSLLRRALTRMKKALWEMRKLQLGIVVFVTLIIIAAQIRPPCLWPYLVFKQYPKLGPEDNHDVTLVTGYFNLGHFEKAGETFGLYKYLHWAEVFQYVMNPLVVFTDSEQVENMLLHTRRHLPNKTVVIRVQRSRLKAFQPVEKIRTLFKDPQYPKHFPNTVIPEYPCSQHAKYELVNEALQKNFFSSNKYIAWIDIGYYRYLTQRRRPFYVVTPPGMDESKIAMTQIQPRDPSLFPSDVFRQNLVWVGGEMSIGTRKVFKTFVEEYDIATEKFLEEGLSNTDQQVIYSMYTDIHHLTNKLQTSIQTYRWIFDRVCSCWFYLGYQCYREVE</sequence>
<dbReference type="Proteomes" id="UP001374579">
    <property type="component" value="Unassembled WGS sequence"/>
</dbReference>
<name>A0AAN9AWG5_9CAEN</name>
<dbReference type="InterPro" id="IPR011735">
    <property type="entry name" value="WlaTC/HtrL_glycosyltransf"/>
</dbReference>